<keyword evidence="4" id="KW-0539">Nucleus</keyword>
<dbReference type="STRING" id="166423.A0A0M8ZTP8"/>
<dbReference type="Pfam" id="PF02234">
    <property type="entry name" value="CDI"/>
    <property type="match status" value="2"/>
</dbReference>
<evidence type="ECO:0000256" key="1">
    <source>
        <dbReference type="ARBA" id="ARBA00004123"/>
    </source>
</evidence>
<dbReference type="Proteomes" id="UP000053105">
    <property type="component" value="Unassembled WGS sequence"/>
</dbReference>
<dbReference type="PANTHER" id="PTHR10265">
    <property type="entry name" value="CYCLIN-DEPENDENT KINASE INHIBITOR 1"/>
    <property type="match status" value="1"/>
</dbReference>
<dbReference type="GO" id="GO:0051726">
    <property type="term" value="P:regulation of cell cycle"/>
    <property type="evidence" value="ECO:0007669"/>
    <property type="project" value="InterPro"/>
</dbReference>
<proteinExistence type="inferred from homology"/>
<protein>
    <recommendedName>
        <fullName evidence="7">Cyclin-dependent kinase inhibitor domain-containing protein</fullName>
    </recommendedName>
</protein>
<gene>
    <name evidence="8" type="ORF">WN51_03364</name>
</gene>
<accession>A0A0M8ZTP8</accession>
<dbReference type="Gene3D" id="4.10.365.10">
    <property type="entry name" value="p27"/>
    <property type="match status" value="2"/>
</dbReference>
<dbReference type="InterPro" id="IPR044898">
    <property type="entry name" value="CDI_dom_sf"/>
</dbReference>
<evidence type="ECO:0000313" key="9">
    <source>
        <dbReference type="Proteomes" id="UP000053105"/>
    </source>
</evidence>
<evidence type="ECO:0000256" key="6">
    <source>
        <dbReference type="SAM" id="MobiDB-lite"/>
    </source>
</evidence>
<keyword evidence="9" id="KW-1185">Reference proteome</keyword>
<dbReference type="EMBL" id="KQ435850">
    <property type="protein sequence ID" value="KOX70935.1"/>
    <property type="molecule type" value="Genomic_DNA"/>
</dbReference>
<organism evidence="8 9">
    <name type="scientific">Melipona quadrifasciata</name>
    <dbReference type="NCBI Taxonomy" id="166423"/>
    <lineage>
        <taxon>Eukaryota</taxon>
        <taxon>Metazoa</taxon>
        <taxon>Ecdysozoa</taxon>
        <taxon>Arthropoda</taxon>
        <taxon>Hexapoda</taxon>
        <taxon>Insecta</taxon>
        <taxon>Pterygota</taxon>
        <taxon>Neoptera</taxon>
        <taxon>Endopterygota</taxon>
        <taxon>Hymenoptera</taxon>
        <taxon>Apocrita</taxon>
        <taxon>Aculeata</taxon>
        <taxon>Apoidea</taxon>
        <taxon>Anthophila</taxon>
        <taxon>Apidae</taxon>
        <taxon>Melipona</taxon>
    </lineage>
</organism>
<evidence type="ECO:0000256" key="3">
    <source>
        <dbReference type="ARBA" id="ARBA00023013"/>
    </source>
</evidence>
<evidence type="ECO:0000256" key="5">
    <source>
        <dbReference type="ARBA" id="ARBA00023306"/>
    </source>
</evidence>
<keyword evidence="5" id="KW-0131">Cell cycle</keyword>
<evidence type="ECO:0000313" key="8">
    <source>
        <dbReference type="EMBL" id="KOX70935.1"/>
    </source>
</evidence>
<reference evidence="8 9" key="1">
    <citation type="submission" date="2015-07" db="EMBL/GenBank/DDBJ databases">
        <title>The genome of Melipona quadrifasciata.</title>
        <authorList>
            <person name="Pan H."/>
            <person name="Kapheim K."/>
        </authorList>
    </citation>
    <scope>NUCLEOTIDE SEQUENCE [LARGE SCALE GENOMIC DNA]</scope>
    <source>
        <strain evidence="8">0111107301</strain>
        <tissue evidence="8">Whole body</tissue>
    </source>
</reference>
<evidence type="ECO:0000256" key="2">
    <source>
        <dbReference type="ARBA" id="ARBA00006726"/>
    </source>
</evidence>
<evidence type="ECO:0000259" key="7">
    <source>
        <dbReference type="Pfam" id="PF02234"/>
    </source>
</evidence>
<dbReference type="AlphaFoldDB" id="A0A0M8ZTP8"/>
<feature type="domain" description="Cyclin-dependent kinase inhibitor" evidence="7">
    <location>
        <begin position="164"/>
        <end position="211"/>
    </location>
</feature>
<comment type="subcellular location">
    <subcellularLocation>
        <location evidence="1">Nucleus</location>
    </subcellularLocation>
</comment>
<keyword evidence="3" id="KW-0649">Protein kinase inhibitor</keyword>
<feature type="region of interest" description="Disordered" evidence="6">
    <location>
        <begin position="230"/>
        <end position="279"/>
    </location>
</feature>
<dbReference type="PANTHER" id="PTHR10265:SF45">
    <property type="entry name" value="DACAPO"/>
    <property type="match status" value="1"/>
</dbReference>
<dbReference type="GO" id="GO:0004861">
    <property type="term" value="F:cyclin-dependent protein serine/threonine kinase inhibitor activity"/>
    <property type="evidence" value="ECO:0007669"/>
    <property type="project" value="InterPro"/>
</dbReference>
<dbReference type="GO" id="GO:0005634">
    <property type="term" value="C:nucleus"/>
    <property type="evidence" value="ECO:0007669"/>
    <property type="project" value="UniProtKB-SubCell"/>
</dbReference>
<feature type="domain" description="Cyclin-dependent kinase inhibitor" evidence="7">
    <location>
        <begin position="65"/>
        <end position="90"/>
    </location>
</feature>
<evidence type="ECO:0000256" key="4">
    <source>
        <dbReference type="ARBA" id="ARBA00023242"/>
    </source>
</evidence>
<sequence>MMPNPNIDIQEGRRLRNVRRRLFEDDDDDETVRNSGVEDNIANCIFEEARKNRENIVLFFVSVWEQAKQRWNFDFEKEQPLSGRYEWVKLDEHGKEVCNPLVTKAEVENLQTTQEDNDFTMEDHAEVYDPAMLNPVMMTEMSRNLGGGRTVPSRAALARVRRDLFGPVDHAAARALAERELRAQSVLDAERWGFDFHLEVPKSNSRYEWEMVTPQDVVPEPYALRGMPYLRKHAPSTPRKPRDSSPTTKLLRKDPPSPKMIPILSASERTPPQEPRVPQIGEITTTSDLFDFDSDKKMYIAEPTTPVLSTSATRKQSSITDFMKSRKRSLNGSAKSMIEPPEKMARNADKYLLLEIYLEASRAEPFITRINRIAMLRHNPFTIATSLTFANGHSLPNAIKPHSAAGQKIESAQRPVRLNCNKYTAIKLRRSASASSCIIIHVPIGGSTCFSVSEEIRVTGNNK</sequence>
<dbReference type="OrthoDB" id="6373236at2759"/>
<comment type="similarity">
    <text evidence="2">Belongs to the CDI family.</text>
</comment>
<dbReference type="InterPro" id="IPR003175">
    <property type="entry name" value="CDI_dom"/>
</dbReference>
<name>A0A0M8ZTP8_9HYME</name>